<dbReference type="RefSeq" id="WP_110311868.1">
    <property type="nucleotide sequence ID" value="NZ_QICL01000025.1"/>
</dbReference>
<evidence type="ECO:0000313" key="2">
    <source>
        <dbReference type="Proteomes" id="UP000247973"/>
    </source>
</evidence>
<gene>
    <name evidence="1" type="ORF">CLV62_12581</name>
</gene>
<keyword evidence="2" id="KW-1185">Reference proteome</keyword>
<name>A0A2V3PMC4_9BACT</name>
<dbReference type="OrthoDB" id="9967294at2"/>
<dbReference type="AlphaFoldDB" id="A0A2V3PMC4"/>
<protein>
    <submittedName>
        <fullName evidence="1">Uncharacterized protein</fullName>
    </submittedName>
</protein>
<comment type="caution">
    <text evidence="1">The sequence shown here is derived from an EMBL/GenBank/DDBJ whole genome shotgun (WGS) entry which is preliminary data.</text>
</comment>
<sequence length="89" mass="10600">MKTKQTAYVFTDCDGLKHPFEYETLESLFEEIYKLWNEDYPEEVDFKVTLPDGNSFWLNLTLMHYCFSKGRISTTELIELIFEEKEAQA</sequence>
<dbReference type="EMBL" id="QICL01000025">
    <property type="protein sequence ID" value="PXV61248.1"/>
    <property type="molecule type" value="Genomic_DNA"/>
</dbReference>
<evidence type="ECO:0000313" key="1">
    <source>
        <dbReference type="EMBL" id="PXV61248.1"/>
    </source>
</evidence>
<dbReference type="Proteomes" id="UP000247973">
    <property type="component" value="Unassembled WGS sequence"/>
</dbReference>
<proteinExistence type="predicted"/>
<accession>A0A2V3PMC4</accession>
<organism evidence="1 2">
    <name type="scientific">Dysgonomonas alginatilytica</name>
    <dbReference type="NCBI Taxonomy" id="1605892"/>
    <lineage>
        <taxon>Bacteria</taxon>
        <taxon>Pseudomonadati</taxon>
        <taxon>Bacteroidota</taxon>
        <taxon>Bacteroidia</taxon>
        <taxon>Bacteroidales</taxon>
        <taxon>Dysgonomonadaceae</taxon>
        <taxon>Dysgonomonas</taxon>
    </lineage>
</organism>
<reference evidence="1 2" key="1">
    <citation type="submission" date="2018-03" db="EMBL/GenBank/DDBJ databases">
        <title>Genomic Encyclopedia of Archaeal and Bacterial Type Strains, Phase II (KMG-II): from individual species to whole genera.</title>
        <authorList>
            <person name="Goeker M."/>
        </authorList>
    </citation>
    <scope>NUCLEOTIDE SEQUENCE [LARGE SCALE GENOMIC DNA]</scope>
    <source>
        <strain evidence="1 2">DSM 100214</strain>
    </source>
</reference>